<reference evidence="1 2" key="1">
    <citation type="journal article" date="2018" name="Arch. Microbiol.">
        <title>New insights into the metabolic potential of the phototrophic purple bacterium Rhodopila globiformis DSM 161(T) from its draft genome sequence and evidence for a vanadium-dependent nitrogenase.</title>
        <authorList>
            <person name="Imhoff J.F."/>
            <person name="Rahn T."/>
            <person name="Kunzel S."/>
            <person name="Neulinger S.C."/>
        </authorList>
    </citation>
    <scope>NUCLEOTIDE SEQUENCE [LARGE SCALE GENOMIC DNA]</scope>
    <source>
        <strain evidence="1 2">DSM 16996</strain>
    </source>
</reference>
<name>A0A2S6MUK3_9HYPH</name>
<organism evidence="1 2">
    <name type="scientific">Rhodoblastus sphagnicola</name>
    <dbReference type="NCBI Taxonomy" id="333368"/>
    <lineage>
        <taxon>Bacteria</taxon>
        <taxon>Pseudomonadati</taxon>
        <taxon>Pseudomonadota</taxon>
        <taxon>Alphaproteobacteria</taxon>
        <taxon>Hyphomicrobiales</taxon>
        <taxon>Rhodoblastaceae</taxon>
        <taxon>Rhodoblastus</taxon>
    </lineage>
</organism>
<protein>
    <recommendedName>
        <fullName evidence="3">DUF3108 domain-containing protein</fullName>
    </recommendedName>
</protein>
<gene>
    <name evidence="1" type="ORF">CCR94_23710</name>
</gene>
<dbReference type="Pfam" id="PF11306">
    <property type="entry name" value="DUF3108"/>
    <property type="match status" value="1"/>
</dbReference>
<dbReference type="AlphaFoldDB" id="A0A2S6MUK3"/>
<accession>A0A2S6MUK3</accession>
<proteinExistence type="predicted"/>
<keyword evidence="2" id="KW-1185">Reference proteome</keyword>
<dbReference type="InterPro" id="IPR021457">
    <property type="entry name" value="DUF3108"/>
</dbReference>
<sequence length="302" mass="32745">MLTNIPRESALLEALRPRARQDPLRMSLVRKHRSPLLGLGLSLSLFAGGASSLFASGAHAENVRAHYRVSLIGLPIGAADATSSIDEKHYRVDLSVKLTGVASLISNLRMALASTGAIEGGAPTPMTYATTASNSRETRTLRMALASGTVRQVQYSPFWEEDKDPDHVPLTDAHRRGILDPLSAFLMPVPENANPVGPSACRAHVPVYDGYTRFDVSLRFVEVKEVKEKGYSGPVTVCAARYFPIAGHKTTAKGTQFMAQNEQMDVWLAPVSRTHVVVPYRVSLMTQVGAIVVEASELRVTP</sequence>
<dbReference type="EMBL" id="NHSJ01000138">
    <property type="protein sequence ID" value="PPQ26032.1"/>
    <property type="molecule type" value="Genomic_DNA"/>
</dbReference>
<evidence type="ECO:0000313" key="1">
    <source>
        <dbReference type="EMBL" id="PPQ26032.1"/>
    </source>
</evidence>
<comment type="caution">
    <text evidence="1">The sequence shown here is derived from an EMBL/GenBank/DDBJ whole genome shotgun (WGS) entry which is preliminary data.</text>
</comment>
<evidence type="ECO:0008006" key="3">
    <source>
        <dbReference type="Google" id="ProtNLM"/>
    </source>
</evidence>
<dbReference type="Proteomes" id="UP000239089">
    <property type="component" value="Unassembled WGS sequence"/>
</dbReference>
<evidence type="ECO:0000313" key="2">
    <source>
        <dbReference type="Proteomes" id="UP000239089"/>
    </source>
</evidence>